<reference evidence="1 2" key="1">
    <citation type="submission" date="2024-07" db="EMBL/GenBank/DDBJ databases">
        <title>Section-level genome sequencing and comparative genomics of Aspergillus sections Usti and Cavernicolus.</title>
        <authorList>
            <consortium name="Lawrence Berkeley National Laboratory"/>
            <person name="Nybo J.L."/>
            <person name="Vesth T.C."/>
            <person name="Theobald S."/>
            <person name="Frisvad J.C."/>
            <person name="Larsen T.O."/>
            <person name="Kjaerboelling I."/>
            <person name="Rothschild-Mancinelli K."/>
            <person name="Lyhne E.K."/>
            <person name="Kogle M.E."/>
            <person name="Barry K."/>
            <person name="Clum A."/>
            <person name="Na H."/>
            <person name="Ledsgaard L."/>
            <person name="Lin J."/>
            <person name="Lipzen A."/>
            <person name="Kuo A."/>
            <person name="Riley R."/>
            <person name="Mondo S."/>
            <person name="LaButti K."/>
            <person name="Haridas S."/>
            <person name="Pangalinan J."/>
            <person name="Salamov A.A."/>
            <person name="Simmons B.A."/>
            <person name="Magnuson J.K."/>
            <person name="Chen J."/>
            <person name="Drula E."/>
            <person name="Henrissat B."/>
            <person name="Wiebenga A."/>
            <person name="Lubbers R.J."/>
            <person name="Gomes A.C."/>
            <person name="Macurrencykelacurrency M.R."/>
            <person name="Stajich J."/>
            <person name="Grigoriev I.V."/>
            <person name="Mortensen U.H."/>
            <person name="De vries R.P."/>
            <person name="Baker S.E."/>
            <person name="Andersen M.R."/>
        </authorList>
    </citation>
    <scope>NUCLEOTIDE SEQUENCE [LARGE SCALE GENOMIC DNA]</scope>
    <source>
        <strain evidence="1 2">CBS 756.74</strain>
    </source>
</reference>
<proteinExistence type="predicted"/>
<dbReference type="Proteomes" id="UP001610444">
    <property type="component" value="Unassembled WGS sequence"/>
</dbReference>
<evidence type="ECO:0000313" key="1">
    <source>
        <dbReference type="EMBL" id="KAL2858158.1"/>
    </source>
</evidence>
<accession>A0ABR4L0X1</accession>
<comment type="caution">
    <text evidence="1">The sequence shown here is derived from an EMBL/GenBank/DDBJ whole genome shotgun (WGS) entry which is preliminary data.</text>
</comment>
<name>A0ABR4L0X1_9EURO</name>
<keyword evidence="2" id="KW-1185">Reference proteome</keyword>
<sequence>MCWESKALRRISVLFGGSFRKHFWRVGICVIHASGRLFVEFATIHVIQCSSSFLTTVKVTWYRSWGLPLSSISSSHLTFRNPHLTLLISFLLKTHHSVGIRSAPPPLELIVCTLACWAPEHSRYCSAGLHLNNLERTARRLSKMVQSALVRSDRRASG</sequence>
<dbReference type="GeneID" id="98152041"/>
<dbReference type="RefSeq" id="XP_070903327.1">
    <property type="nucleotide sequence ID" value="XM_071036877.1"/>
</dbReference>
<dbReference type="EMBL" id="JBFXLR010000005">
    <property type="protein sequence ID" value="KAL2858158.1"/>
    <property type="molecule type" value="Genomic_DNA"/>
</dbReference>
<protein>
    <submittedName>
        <fullName evidence="1">Uncharacterized protein</fullName>
    </submittedName>
</protein>
<gene>
    <name evidence="1" type="ORF">BJX68DRAFT_161729</name>
</gene>
<evidence type="ECO:0000313" key="2">
    <source>
        <dbReference type="Proteomes" id="UP001610444"/>
    </source>
</evidence>
<organism evidence="1 2">
    <name type="scientific">Aspergillus pseudodeflectus</name>
    <dbReference type="NCBI Taxonomy" id="176178"/>
    <lineage>
        <taxon>Eukaryota</taxon>
        <taxon>Fungi</taxon>
        <taxon>Dikarya</taxon>
        <taxon>Ascomycota</taxon>
        <taxon>Pezizomycotina</taxon>
        <taxon>Eurotiomycetes</taxon>
        <taxon>Eurotiomycetidae</taxon>
        <taxon>Eurotiales</taxon>
        <taxon>Aspergillaceae</taxon>
        <taxon>Aspergillus</taxon>
        <taxon>Aspergillus subgen. Nidulantes</taxon>
    </lineage>
</organism>